<comment type="caution">
    <text evidence="2">The sequence shown here is derived from an EMBL/GenBank/DDBJ whole genome shotgun (WGS) entry which is preliminary data.</text>
</comment>
<dbReference type="SUPFAM" id="SSF110857">
    <property type="entry name" value="Gamma-glutamyl cyclotransferase-like"/>
    <property type="match status" value="1"/>
</dbReference>
<dbReference type="AlphaFoldDB" id="A0A4R2P0Z9"/>
<protein>
    <submittedName>
        <fullName evidence="2">Gamma-glutamyl AIG2-like cyclotransferase</fullName>
    </submittedName>
</protein>
<dbReference type="InterPro" id="IPR036568">
    <property type="entry name" value="GGCT-like_sf"/>
</dbReference>
<keyword evidence="3" id="KW-1185">Reference proteome</keyword>
<dbReference type="Gene3D" id="3.10.490.10">
    <property type="entry name" value="Gamma-glutamyl cyclotransferase-like"/>
    <property type="match status" value="1"/>
</dbReference>
<dbReference type="InterPro" id="IPR013024">
    <property type="entry name" value="GGCT-like"/>
</dbReference>
<dbReference type="EMBL" id="SLXL01000001">
    <property type="protein sequence ID" value="TCP27315.1"/>
    <property type="molecule type" value="Genomic_DNA"/>
</dbReference>
<feature type="domain" description="Gamma-glutamylcyclotransferase AIG2-like" evidence="1">
    <location>
        <begin position="35"/>
        <end position="132"/>
    </location>
</feature>
<proteinExistence type="predicted"/>
<dbReference type="GO" id="GO:0016740">
    <property type="term" value="F:transferase activity"/>
    <property type="evidence" value="ECO:0007669"/>
    <property type="project" value="UniProtKB-KW"/>
</dbReference>
<dbReference type="CDD" id="cd06661">
    <property type="entry name" value="GGCT_like"/>
    <property type="match status" value="1"/>
</dbReference>
<evidence type="ECO:0000313" key="2">
    <source>
        <dbReference type="EMBL" id="TCP27315.1"/>
    </source>
</evidence>
<gene>
    <name evidence="2" type="ORF">EV656_101218</name>
</gene>
<name>A0A4R2P0Z9_RHOAD</name>
<accession>A0A4R2P0Z9</accession>
<dbReference type="Proteomes" id="UP000295733">
    <property type="component" value="Unassembled WGS sequence"/>
</dbReference>
<keyword evidence="2" id="KW-0808">Transferase</keyword>
<organism evidence="2 3">
    <name type="scientific">Rhodovulum adriaticum</name>
    <name type="common">Rhodopseudomonas adriatica</name>
    <dbReference type="NCBI Taxonomy" id="35804"/>
    <lineage>
        <taxon>Bacteria</taxon>
        <taxon>Pseudomonadati</taxon>
        <taxon>Pseudomonadota</taxon>
        <taxon>Alphaproteobacteria</taxon>
        <taxon>Rhodobacterales</taxon>
        <taxon>Paracoccaceae</taxon>
        <taxon>Rhodovulum</taxon>
    </lineage>
</organism>
<reference evidence="2 3" key="1">
    <citation type="submission" date="2019-03" db="EMBL/GenBank/DDBJ databases">
        <title>Genomic Encyclopedia of Type Strains, Phase IV (KMG-IV): sequencing the most valuable type-strain genomes for metagenomic binning, comparative biology and taxonomic classification.</title>
        <authorList>
            <person name="Goeker M."/>
        </authorList>
    </citation>
    <scope>NUCLEOTIDE SEQUENCE [LARGE SCALE GENOMIC DNA]</scope>
    <source>
        <strain evidence="2 3">DSM 2781</strain>
    </source>
</reference>
<dbReference type="InterPro" id="IPR009288">
    <property type="entry name" value="AIG2-like_dom"/>
</dbReference>
<evidence type="ECO:0000313" key="3">
    <source>
        <dbReference type="Proteomes" id="UP000295733"/>
    </source>
</evidence>
<evidence type="ECO:0000259" key="1">
    <source>
        <dbReference type="Pfam" id="PF06094"/>
    </source>
</evidence>
<dbReference type="Pfam" id="PF06094">
    <property type="entry name" value="GGACT"/>
    <property type="match status" value="1"/>
</dbReference>
<sequence>MNVRRHIGQARACGKGLQSEPWAAICDAMQDPFFFGYGSLVNRATHAFPRAMRARITGWRRAWRHTHLREVAYLTAEPAPGTVIEGLIAAVPGHDWDALDAREHAYDRHAVGHAVQHAAPAALDVHIYAVPDSHSAPPDVTHPILLSYIDVVVQGYLREFGPEGARRFFETTHGWEAPILNDRAAPRYPRHQALSGEERRFVDHELGKRAVNVIERA</sequence>